<dbReference type="GO" id="GO:0046523">
    <property type="term" value="F:S-methyl-5-thioribose-1-phosphate isomerase activity"/>
    <property type="evidence" value="ECO:0007669"/>
    <property type="project" value="TreeGrafter"/>
</dbReference>
<dbReference type="NCBIfam" id="TIGR00512">
    <property type="entry name" value="salvage_mtnA"/>
    <property type="match status" value="1"/>
</dbReference>
<dbReference type="InterPro" id="IPR037171">
    <property type="entry name" value="NagB/RpiA_transferase-like"/>
</dbReference>
<sequence>SIHFGALKAVDSVTIGFAPGRVHAIIGPNGAGKTTLINLLSGDLTPSGGTIRFEGHDITRTPPDQVSQLGIGRSYQKTNIFSEFTCFENCWLGAQSRLPSSMRFLRPARACVRVAEGAADPQSAIDALETEARRIHEEDVAACHAIGANGASLLDAETTLLTHCNTGSLATGGYGTALGVVRAAWEQGKLERVYVTETRPLLQGARLTAWELQREGIPFTLVVDSAAGSLLRRGLVRAVVVGADRIAANGDVANKIGTYTLAVLAGENGVPFYAAAPTSTIDPSTPSGDDIPIEERDPAEVTALVGMGTTAANPAFDVTPSGYVSAIITENGVASPPYEASLAGLLREEAPSRG</sequence>
<reference evidence="3" key="1">
    <citation type="journal article" date="2015" name="Nature">
        <title>Complex archaea that bridge the gap between prokaryotes and eukaryotes.</title>
        <authorList>
            <person name="Spang A."/>
            <person name="Saw J.H."/>
            <person name="Jorgensen S.L."/>
            <person name="Zaremba-Niedzwiedzka K."/>
            <person name="Martijn J."/>
            <person name="Lind A.E."/>
            <person name="van Eijk R."/>
            <person name="Schleper C."/>
            <person name="Guy L."/>
            <person name="Ettema T.J."/>
        </authorList>
    </citation>
    <scope>NUCLEOTIDE SEQUENCE</scope>
</reference>
<dbReference type="InterPro" id="IPR011559">
    <property type="entry name" value="Initiation_fac_2B_a/b/d"/>
</dbReference>
<dbReference type="InterPro" id="IPR003439">
    <property type="entry name" value="ABC_transporter-like_ATP-bd"/>
</dbReference>
<dbReference type="InterPro" id="IPR042529">
    <property type="entry name" value="IF_2B-like_C"/>
</dbReference>
<feature type="domain" description="ABC transporter" evidence="2">
    <location>
        <begin position="2"/>
        <end position="239"/>
    </location>
</feature>
<dbReference type="PANTHER" id="PTHR43475">
    <property type="entry name" value="METHYLTHIORIBOSE-1-PHOSPHATE ISOMERASE"/>
    <property type="match status" value="1"/>
</dbReference>
<name>A0A0F8ZCV5_9ZZZZ</name>
<dbReference type="Gene3D" id="3.40.50.300">
    <property type="entry name" value="P-loop containing nucleotide triphosphate hydrolases"/>
    <property type="match status" value="1"/>
</dbReference>
<dbReference type="SUPFAM" id="SSF52540">
    <property type="entry name" value="P-loop containing nucleoside triphosphate hydrolases"/>
    <property type="match status" value="1"/>
</dbReference>
<dbReference type="FunFam" id="3.40.50.10470:FF:000006">
    <property type="entry name" value="Methylthioribose-1-phosphate isomerase"/>
    <property type="match status" value="1"/>
</dbReference>
<dbReference type="NCBIfam" id="TIGR00524">
    <property type="entry name" value="eIF-2B_rel"/>
    <property type="match status" value="1"/>
</dbReference>
<dbReference type="InterPro" id="IPR000649">
    <property type="entry name" value="IF-2B-related"/>
</dbReference>
<dbReference type="PANTHER" id="PTHR43475:SF1">
    <property type="entry name" value="METHYLTHIORIBOSE-1-PHOSPHATE ISOMERASE"/>
    <property type="match status" value="1"/>
</dbReference>
<evidence type="ECO:0000256" key="1">
    <source>
        <dbReference type="ARBA" id="ARBA00023235"/>
    </source>
</evidence>
<dbReference type="EMBL" id="LAZR01052070">
    <property type="protein sequence ID" value="KKK83770.1"/>
    <property type="molecule type" value="Genomic_DNA"/>
</dbReference>
<gene>
    <name evidence="3" type="ORF">LCGC14_2790060</name>
</gene>
<evidence type="ECO:0000259" key="2">
    <source>
        <dbReference type="PROSITE" id="PS50893"/>
    </source>
</evidence>
<dbReference type="PROSITE" id="PS50893">
    <property type="entry name" value="ABC_TRANSPORTER_2"/>
    <property type="match status" value="1"/>
</dbReference>
<dbReference type="Gene3D" id="3.40.50.10470">
    <property type="entry name" value="Translation initiation factor eif-2b, domain 2"/>
    <property type="match status" value="1"/>
</dbReference>
<proteinExistence type="predicted"/>
<dbReference type="InterPro" id="IPR027417">
    <property type="entry name" value="P-loop_NTPase"/>
</dbReference>
<dbReference type="InterPro" id="IPR005251">
    <property type="entry name" value="IF-M1Pi"/>
</dbReference>
<dbReference type="SUPFAM" id="SSF100950">
    <property type="entry name" value="NagB/RpiA/CoA transferase-like"/>
    <property type="match status" value="1"/>
</dbReference>
<dbReference type="GO" id="GO:0016887">
    <property type="term" value="F:ATP hydrolysis activity"/>
    <property type="evidence" value="ECO:0007669"/>
    <property type="project" value="InterPro"/>
</dbReference>
<dbReference type="Pfam" id="PF01008">
    <property type="entry name" value="IF-2B"/>
    <property type="match status" value="1"/>
</dbReference>
<protein>
    <recommendedName>
        <fullName evidence="2">ABC transporter domain-containing protein</fullName>
    </recommendedName>
</protein>
<accession>A0A0F8ZCV5</accession>
<dbReference type="GO" id="GO:0019509">
    <property type="term" value="P:L-methionine salvage from methylthioadenosine"/>
    <property type="evidence" value="ECO:0007669"/>
    <property type="project" value="TreeGrafter"/>
</dbReference>
<keyword evidence="1" id="KW-0413">Isomerase</keyword>
<comment type="caution">
    <text evidence="3">The sequence shown here is derived from an EMBL/GenBank/DDBJ whole genome shotgun (WGS) entry which is preliminary data.</text>
</comment>
<feature type="non-terminal residue" evidence="3">
    <location>
        <position position="1"/>
    </location>
</feature>
<dbReference type="AlphaFoldDB" id="A0A0F8ZCV5"/>
<evidence type="ECO:0000313" key="3">
    <source>
        <dbReference type="EMBL" id="KKK83770.1"/>
    </source>
</evidence>
<organism evidence="3">
    <name type="scientific">marine sediment metagenome</name>
    <dbReference type="NCBI Taxonomy" id="412755"/>
    <lineage>
        <taxon>unclassified sequences</taxon>
        <taxon>metagenomes</taxon>
        <taxon>ecological metagenomes</taxon>
    </lineage>
</organism>
<dbReference type="NCBIfam" id="NF004326">
    <property type="entry name" value="PRK05720.1"/>
    <property type="match status" value="1"/>
</dbReference>
<dbReference type="GO" id="GO:0005524">
    <property type="term" value="F:ATP binding"/>
    <property type="evidence" value="ECO:0007669"/>
    <property type="project" value="InterPro"/>
</dbReference>